<dbReference type="Pfam" id="PF02545">
    <property type="entry name" value="Maf"/>
    <property type="match status" value="1"/>
</dbReference>
<dbReference type="CDD" id="cd00555">
    <property type="entry name" value="Maf"/>
    <property type="match status" value="1"/>
</dbReference>
<dbReference type="GO" id="GO:0047429">
    <property type="term" value="F:nucleoside triphosphate diphosphatase activity"/>
    <property type="evidence" value="ECO:0007669"/>
    <property type="project" value="InterPro"/>
</dbReference>
<comment type="cofactor">
    <cofactor evidence="1">
        <name>a divalent metal cation</name>
        <dbReference type="ChEBI" id="CHEBI:60240"/>
    </cofactor>
</comment>
<dbReference type="HAMAP" id="MF_00528">
    <property type="entry name" value="Maf"/>
    <property type="match status" value="1"/>
</dbReference>
<dbReference type="InterPro" id="IPR003697">
    <property type="entry name" value="Maf-like"/>
</dbReference>
<evidence type="ECO:0000256" key="2">
    <source>
        <dbReference type="ARBA" id="ARBA00022801"/>
    </source>
</evidence>
<organism evidence="3">
    <name type="scientific">freshwater metagenome</name>
    <dbReference type="NCBI Taxonomy" id="449393"/>
    <lineage>
        <taxon>unclassified sequences</taxon>
        <taxon>metagenomes</taxon>
        <taxon>ecological metagenomes</taxon>
    </lineage>
</organism>
<dbReference type="PIRSF" id="PIRSF006305">
    <property type="entry name" value="Maf"/>
    <property type="match status" value="1"/>
</dbReference>
<proteinExistence type="inferred from homology"/>
<dbReference type="PANTHER" id="PTHR43213:SF5">
    <property type="entry name" value="BIFUNCTIONAL DTTP_UTP PYROPHOSPHATASE_METHYLTRANSFERASE PROTEIN-RELATED"/>
    <property type="match status" value="1"/>
</dbReference>
<reference evidence="3" key="1">
    <citation type="submission" date="2020-05" db="EMBL/GenBank/DDBJ databases">
        <authorList>
            <person name="Chiriac C."/>
            <person name="Salcher M."/>
            <person name="Ghai R."/>
            <person name="Kavagutti S V."/>
        </authorList>
    </citation>
    <scope>NUCLEOTIDE SEQUENCE</scope>
</reference>
<keyword evidence="2" id="KW-0378">Hydrolase</keyword>
<dbReference type="InterPro" id="IPR029001">
    <property type="entry name" value="ITPase-like_fam"/>
</dbReference>
<evidence type="ECO:0000256" key="1">
    <source>
        <dbReference type="ARBA" id="ARBA00001968"/>
    </source>
</evidence>
<dbReference type="NCBIfam" id="TIGR00172">
    <property type="entry name" value="maf"/>
    <property type="match status" value="1"/>
</dbReference>
<dbReference type="EMBL" id="CAFBMX010000005">
    <property type="protein sequence ID" value="CAB4931268.1"/>
    <property type="molecule type" value="Genomic_DNA"/>
</dbReference>
<accession>A0A6J7IJ94</accession>
<gene>
    <name evidence="3" type="ORF">UFOPK3674_01165</name>
</gene>
<dbReference type="PANTHER" id="PTHR43213">
    <property type="entry name" value="BIFUNCTIONAL DTTP/UTP PYROPHOSPHATASE/METHYLTRANSFERASE PROTEIN-RELATED"/>
    <property type="match status" value="1"/>
</dbReference>
<dbReference type="AlphaFoldDB" id="A0A6J7IJ94"/>
<protein>
    <submittedName>
        <fullName evidence="3">Unannotated protein</fullName>
    </submittedName>
</protein>
<sequence length="167" mass="17340">MRPTHVAELEAGEPAAVAQENARRKAQAARAALHPTHDASAVVLACDTVVALDGVVYGKPQDAADAQRILGALAGRTHEVLGALAIAAPDGVLRERTQRTRVTFAALSAGQIEAYVETQEWAGRAGGYAIQGLGAVLVECIEGDYLNVVGLPVPALRGLVQGLVRGF</sequence>
<dbReference type="Gene3D" id="3.90.950.10">
    <property type="match status" value="1"/>
</dbReference>
<dbReference type="SUPFAM" id="SSF52972">
    <property type="entry name" value="ITPase-like"/>
    <property type="match status" value="1"/>
</dbReference>
<evidence type="ECO:0000313" key="3">
    <source>
        <dbReference type="EMBL" id="CAB4931268.1"/>
    </source>
</evidence>
<name>A0A6J7IJ94_9ZZZZ</name>